<dbReference type="EMBL" id="JACSIT010000034">
    <property type="protein sequence ID" value="MBC6992655.1"/>
    <property type="molecule type" value="Genomic_DNA"/>
</dbReference>
<evidence type="ECO:0000313" key="3">
    <source>
        <dbReference type="EMBL" id="MBC6992655.1"/>
    </source>
</evidence>
<feature type="signal peptide" evidence="1">
    <location>
        <begin position="1"/>
        <end position="25"/>
    </location>
</feature>
<dbReference type="GO" id="GO:0008235">
    <property type="term" value="F:metalloexopeptidase activity"/>
    <property type="evidence" value="ECO:0007669"/>
    <property type="project" value="InterPro"/>
</dbReference>
<dbReference type="AlphaFoldDB" id="A0A923PEL7"/>
<evidence type="ECO:0000313" key="4">
    <source>
        <dbReference type="Proteomes" id="UP000650081"/>
    </source>
</evidence>
<comment type="caution">
    <text evidence="3">The sequence shown here is derived from an EMBL/GenBank/DDBJ whole genome shotgun (WGS) entry which is preliminary data.</text>
</comment>
<dbReference type="PROSITE" id="PS51257">
    <property type="entry name" value="PROKAR_LIPOPROTEIN"/>
    <property type="match status" value="1"/>
</dbReference>
<organism evidence="3 4">
    <name type="scientific">Neolewinella lacunae</name>
    <dbReference type="NCBI Taxonomy" id="1517758"/>
    <lineage>
        <taxon>Bacteria</taxon>
        <taxon>Pseudomonadati</taxon>
        <taxon>Bacteroidota</taxon>
        <taxon>Saprospiria</taxon>
        <taxon>Saprospirales</taxon>
        <taxon>Lewinellaceae</taxon>
        <taxon>Neolewinella</taxon>
    </lineage>
</organism>
<dbReference type="InterPro" id="IPR045175">
    <property type="entry name" value="M28_fam"/>
</dbReference>
<evidence type="ECO:0000259" key="2">
    <source>
        <dbReference type="Pfam" id="PF04389"/>
    </source>
</evidence>
<dbReference type="PANTHER" id="PTHR12147">
    <property type="entry name" value="METALLOPEPTIDASE M28 FAMILY MEMBER"/>
    <property type="match status" value="1"/>
</dbReference>
<dbReference type="PANTHER" id="PTHR12147:SF26">
    <property type="entry name" value="PEPTIDASE M28 DOMAIN-CONTAINING PROTEIN"/>
    <property type="match status" value="1"/>
</dbReference>
<feature type="chain" id="PRO_5037449711" evidence="1">
    <location>
        <begin position="26"/>
        <end position="336"/>
    </location>
</feature>
<protein>
    <submittedName>
        <fullName evidence="3">M28 family peptidase</fullName>
    </submittedName>
</protein>
<evidence type="ECO:0000256" key="1">
    <source>
        <dbReference type="SAM" id="SignalP"/>
    </source>
</evidence>
<dbReference type="Pfam" id="PF04389">
    <property type="entry name" value="Peptidase_M28"/>
    <property type="match status" value="1"/>
</dbReference>
<sequence length="336" mass="36295">MTLFLRFPFPLSGAFLLLLLLSACGADVPDAGTTEPAAAPVPRPEAKPVPRFVADSAYAYVAAQVAFGPRVMNTAAHDAAGAWLINKLESFGAEVTRQDFTATAYDGTTLKSFNIIARYNPDLTDRVLLAAHWDTRHVADSPLETDPGAVVEGADDGGSGVGVLLEIARQLGASTPYIGVDIVLFDAEDYGDSGQLDSWGLGAQYYSRNLPPNRPRYGILLDMVGAKDARFAQELVSLNSAPQIVDKVWNLAERMNYGTYFPKIQGKGVTDDHYFVNTIARIPMIDIINYRADTETGFVAHWHTGDDGLDVIDRNTLQAVGQVVLAVVYREAAGTL</sequence>
<feature type="domain" description="Peptidase M28" evidence="2">
    <location>
        <begin position="114"/>
        <end position="328"/>
    </location>
</feature>
<gene>
    <name evidence="3" type="ORF">H9S92_00625</name>
</gene>
<keyword evidence="1" id="KW-0732">Signal</keyword>
<dbReference type="SUPFAM" id="SSF53187">
    <property type="entry name" value="Zn-dependent exopeptidases"/>
    <property type="match status" value="1"/>
</dbReference>
<keyword evidence="4" id="KW-1185">Reference proteome</keyword>
<accession>A0A923PEL7</accession>
<dbReference type="InterPro" id="IPR007484">
    <property type="entry name" value="Peptidase_M28"/>
</dbReference>
<dbReference type="GO" id="GO:0006508">
    <property type="term" value="P:proteolysis"/>
    <property type="evidence" value="ECO:0007669"/>
    <property type="project" value="InterPro"/>
</dbReference>
<dbReference type="Gene3D" id="3.40.630.10">
    <property type="entry name" value="Zn peptidases"/>
    <property type="match status" value="1"/>
</dbReference>
<proteinExistence type="predicted"/>
<reference evidence="3" key="1">
    <citation type="submission" date="2020-08" db="EMBL/GenBank/DDBJ databases">
        <title>Lewinella bacteria from marine environments.</title>
        <authorList>
            <person name="Zhong Y."/>
        </authorList>
    </citation>
    <scope>NUCLEOTIDE SEQUENCE</scope>
    <source>
        <strain evidence="3">KCTC 42187</strain>
    </source>
</reference>
<dbReference type="Proteomes" id="UP000650081">
    <property type="component" value="Unassembled WGS sequence"/>
</dbReference>
<name>A0A923PEL7_9BACT</name>